<organism evidence="1 2">
    <name type="scientific">Cupriavidus taiwanensis</name>
    <dbReference type="NCBI Taxonomy" id="164546"/>
    <lineage>
        <taxon>Bacteria</taxon>
        <taxon>Pseudomonadati</taxon>
        <taxon>Pseudomonadota</taxon>
        <taxon>Betaproteobacteria</taxon>
        <taxon>Burkholderiales</taxon>
        <taxon>Burkholderiaceae</taxon>
        <taxon>Cupriavidus</taxon>
    </lineage>
</organism>
<sequence>MVALALQYELPLVAANLSRADAGKIVRGGLDALLTADERQQLGLTGALPPDLVAAQTAVLDRALRQFPQGDAARHAGGTGRARRGDGAGVAALCRARRGADRGERACAARCGGAALACGRGRQGAQRGLRGKRAERWRVRHGGGGAGGRAQGSVPAGEAGGVRWVFQGKAAMDTPALSPTPLPRAGERNACRGMQQARMLSHTAG</sequence>
<protein>
    <submittedName>
        <fullName evidence="1">Uncharacterized protein</fullName>
    </submittedName>
</protein>
<dbReference type="Proteomes" id="UP000255505">
    <property type="component" value="Chromosome I"/>
</dbReference>
<proteinExistence type="predicted"/>
<dbReference type="AlphaFoldDB" id="A0A375IGZ9"/>
<reference evidence="1 2" key="1">
    <citation type="submission" date="2018-01" db="EMBL/GenBank/DDBJ databases">
        <authorList>
            <person name="Gaut B.S."/>
            <person name="Morton B.R."/>
            <person name="Clegg M.T."/>
            <person name="Duvall M.R."/>
        </authorList>
    </citation>
    <scope>NUCLEOTIDE SEQUENCE [LARGE SCALE GENOMIC DNA]</scope>
    <source>
        <strain evidence="1">Cupriavidus taiwanensis LMG 19425</strain>
    </source>
</reference>
<dbReference type="SUPFAM" id="SSF159501">
    <property type="entry name" value="EreA/ChaN-like"/>
    <property type="match status" value="1"/>
</dbReference>
<evidence type="ECO:0000313" key="1">
    <source>
        <dbReference type="EMBL" id="SPK74053.1"/>
    </source>
</evidence>
<dbReference type="EMBL" id="LT991976">
    <property type="protein sequence ID" value="SPK74053.1"/>
    <property type="molecule type" value="Genomic_DNA"/>
</dbReference>
<accession>A0A375IGZ9</accession>
<gene>
    <name evidence="1" type="ORF">CT19425_120295</name>
</gene>
<name>A0A375IGZ9_9BURK</name>
<evidence type="ECO:0000313" key="2">
    <source>
        <dbReference type="Proteomes" id="UP000255505"/>
    </source>
</evidence>